<proteinExistence type="predicted"/>
<gene>
    <name evidence="1" type="ORF">GCM10010126_56820</name>
</gene>
<accession>A0AA37BLQ8</accession>
<dbReference type="EMBL" id="BMQD01000022">
    <property type="protein sequence ID" value="GGK90004.1"/>
    <property type="molecule type" value="Genomic_DNA"/>
</dbReference>
<protein>
    <submittedName>
        <fullName evidence="1">Uncharacterized protein</fullName>
    </submittedName>
</protein>
<comment type="caution">
    <text evidence="1">The sequence shown here is derived from an EMBL/GenBank/DDBJ whole genome shotgun (WGS) entry which is preliminary data.</text>
</comment>
<organism evidence="1 2">
    <name type="scientific">Planomonospora parontospora</name>
    <dbReference type="NCBI Taxonomy" id="58119"/>
    <lineage>
        <taxon>Bacteria</taxon>
        <taxon>Bacillati</taxon>
        <taxon>Actinomycetota</taxon>
        <taxon>Actinomycetes</taxon>
        <taxon>Streptosporangiales</taxon>
        <taxon>Streptosporangiaceae</taxon>
        <taxon>Planomonospora</taxon>
    </lineage>
</organism>
<sequence length="56" mass="5899">MLADDGVVLARASRSGPFRRFSRVTRARAVPAPDRSPITGRGAFPAVGFLSGGRDV</sequence>
<dbReference type="Proteomes" id="UP000627984">
    <property type="component" value="Unassembled WGS sequence"/>
</dbReference>
<evidence type="ECO:0000313" key="2">
    <source>
        <dbReference type="Proteomes" id="UP000627984"/>
    </source>
</evidence>
<reference evidence="1" key="2">
    <citation type="submission" date="2022-09" db="EMBL/GenBank/DDBJ databases">
        <authorList>
            <person name="Sun Q."/>
            <person name="Ohkuma M."/>
        </authorList>
    </citation>
    <scope>NUCLEOTIDE SEQUENCE</scope>
    <source>
        <strain evidence="1">JCM 3093</strain>
    </source>
</reference>
<dbReference type="AlphaFoldDB" id="A0AA37BLQ8"/>
<reference evidence="1" key="1">
    <citation type="journal article" date="2014" name="Int. J. Syst. Evol. Microbiol.">
        <title>Complete genome sequence of Corynebacterium casei LMG S-19264T (=DSM 44701T), isolated from a smear-ripened cheese.</title>
        <authorList>
            <consortium name="US DOE Joint Genome Institute (JGI-PGF)"/>
            <person name="Walter F."/>
            <person name="Albersmeier A."/>
            <person name="Kalinowski J."/>
            <person name="Ruckert C."/>
        </authorList>
    </citation>
    <scope>NUCLEOTIDE SEQUENCE</scope>
    <source>
        <strain evidence="1">JCM 3093</strain>
    </source>
</reference>
<evidence type="ECO:0000313" key="1">
    <source>
        <dbReference type="EMBL" id="GGK90004.1"/>
    </source>
</evidence>
<name>A0AA37BLQ8_9ACTN</name>